<protein>
    <submittedName>
        <fullName evidence="1">Uncharacterized protein</fullName>
    </submittedName>
</protein>
<dbReference type="RefSeq" id="WP_182412227.1">
    <property type="nucleotide sequence ID" value="NZ_CP055153.1"/>
</dbReference>
<organism evidence="1 2">
    <name type="scientific">Adhaeribacter radiodurans</name>
    <dbReference type="NCBI Taxonomy" id="2745197"/>
    <lineage>
        <taxon>Bacteria</taxon>
        <taxon>Pseudomonadati</taxon>
        <taxon>Bacteroidota</taxon>
        <taxon>Cytophagia</taxon>
        <taxon>Cytophagales</taxon>
        <taxon>Hymenobacteraceae</taxon>
        <taxon>Adhaeribacter</taxon>
    </lineage>
</organism>
<reference evidence="1 2" key="1">
    <citation type="submission" date="2020-06" db="EMBL/GenBank/DDBJ databases">
        <authorList>
            <person name="Hwang Y.J."/>
        </authorList>
    </citation>
    <scope>NUCLEOTIDE SEQUENCE [LARGE SCALE GENOMIC DNA]</scope>
    <source>
        <strain evidence="1 2">KUDC8001</strain>
    </source>
</reference>
<dbReference type="Pfam" id="PF26541">
    <property type="entry name" value="MafI2"/>
    <property type="match status" value="1"/>
</dbReference>
<reference evidence="1 2" key="2">
    <citation type="submission" date="2020-08" db="EMBL/GenBank/DDBJ databases">
        <title>Adhaeribacter dokdonensis sp. nov., isolated from the rhizosphere of Elymus tsukushiensis, a plant native to the Dokdo Islands, Republic of Korea.</title>
        <authorList>
            <person name="Ghim S.Y."/>
        </authorList>
    </citation>
    <scope>NUCLEOTIDE SEQUENCE [LARGE SCALE GENOMIC DNA]</scope>
    <source>
        <strain evidence="1 2">KUDC8001</strain>
    </source>
</reference>
<evidence type="ECO:0000313" key="1">
    <source>
        <dbReference type="EMBL" id="QMU29767.1"/>
    </source>
</evidence>
<accession>A0A7L7LAK5</accession>
<gene>
    <name evidence="1" type="ORF">HUW48_17835</name>
</gene>
<dbReference type="AlphaFoldDB" id="A0A7L7LAK5"/>
<dbReference type="KEGG" id="add:HUW48_17835"/>
<sequence length="98" mass="11008">MKSEVDIKLVLSGVRALLGNVPISLRSVSIELINGKVIWKCALDNNATEEDYELLSIAAGEVIADFPDYGLEEIIENIPYPDKPIHLRNLIFQRNEKD</sequence>
<proteinExistence type="predicted"/>
<dbReference type="Proteomes" id="UP000514509">
    <property type="component" value="Chromosome"/>
</dbReference>
<dbReference type="InterPro" id="IPR058702">
    <property type="entry name" value="MafI2-like"/>
</dbReference>
<dbReference type="EMBL" id="CP055153">
    <property type="protein sequence ID" value="QMU29767.1"/>
    <property type="molecule type" value="Genomic_DNA"/>
</dbReference>
<keyword evidence="2" id="KW-1185">Reference proteome</keyword>
<evidence type="ECO:0000313" key="2">
    <source>
        <dbReference type="Proteomes" id="UP000514509"/>
    </source>
</evidence>
<name>A0A7L7LAK5_9BACT</name>